<evidence type="ECO:0000256" key="1">
    <source>
        <dbReference type="ARBA" id="ARBA00022679"/>
    </source>
</evidence>
<keyword evidence="1 3" id="KW-0808">Transferase</keyword>
<reference evidence="4" key="1">
    <citation type="submission" date="2016-10" db="EMBL/GenBank/DDBJ databases">
        <authorList>
            <person name="Varghese N."/>
            <person name="Submissions S."/>
        </authorList>
    </citation>
    <scope>NUCLEOTIDE SEQUENCE [LARGE SCALE GENOMIC DNA]</scope>
    <source>
        <strain evidence="4">ACV-9</strain>
    </source>
</reference>
<organism evidence="3 4">
    <name type="scientific">Pseudobutyrivibrio ruminis</name>
    <dbReference type="NCBI Taxonomy" id="46206"/>
    <lineage>
        <taxon>Bacteria</taxon>
        <taxon>Bacillati</taxon>
        <taxon>Bacillota</taxon>
        <taxon>Clostridia</taxon>
        <taxon>Lachnospirales</taxon>
        <taxon>Lachnospiraceae</taxon>
        <taxon>Pseudobutyrivibrio</taxon>
    </lineage>
</organism>
<protein>
    <submittedName>
        <fullName evidence="3">Glycosyltransferase involved in cell wall bisynthesis</fullName>
    </submittedName>
</protein>
<dbReference type="RefSeq" id="WP_074789650.1">
    <property type="nucleotide sequence ID" value="NZ_FNZX01000005.1"/>
</dbReference>
<dbReference type="AlphaFoldDB" id="A0A1H7H843"/>
<dbReference type="Gene3D" id="3.40.50.2000">
    <property type="entry name" value="Glycogen Phosphorylase B"/>
    <property type="match status" value="2"/>
</dbReference>
<dbReference type="PANTHER" id="PTHR46401">
    <property type="entry name" value="GLYCOSYLTRANSFERASE WBBK-RELATED"/>
    <property type="match status" value="1"/>
</dbReference>
<dbReference type="InterPro" id="IPR001296">
    <property type="entry name" value="Glyco_trans_1"/>
</dbReference>
<gene>
    <name evidence="3" type="ORF">SAMN02910377_00889</name>
</gene>
<dbReference type="Proteomes" id="UP000182321">
    <property type="component" value="Unassembled WGS sequence"/>
</dbReference>
<name>A0A1H7H843_9FIRM</name>
<proteinExistence type="predicted"/>
<dbReference type="SUPFAM" id="SSF53756">
    <property type="entry name" value="UDP-Glycosyltransferase/glycogen phosphorylase"/>
    <property type="match status" value="1"/>
</dbReference>
<dbReference type="GO" id="GO:0016757">
    <property type="term" value="F:glycosyltransferase activity"/>
    <property type="evidence" value="ECO:0007669"/>
    <property type="project" value="InterPro"/>
</dbReference>
<dbReference type="PANTHER" id="PTHR46401:SF2">
    <property type="entry name" value="GLYCOSYLTRANSFERASE WBBK-RELATED"/>
    <property type="match status" value="1"/>
</dbReference>
<dbReference type="EMBL" id="FNZX01000005">
    <property type="protein sequence ID" value="SEK44285.1"/>
    <property type="molecule type" value="Genomic_DNA"/>
</dbReference>
<evidence type="ECO:0000313" key="4">
    <source>
        <dbReference type="Proteomes" id="UP000182321"/>
    </source>
</evidence>
<keyword evidence="4" id="KW-1185">Reference proteome</keyword>
<evidence type="ECO:0000313" key="3">
    <source>
        <dbReference type="EMBL" id="SEK44285.1"/>
    </source>
</evidence>
<evidence type="ECO:0000259" key="2">
    <source>
        <dbReference type="Pfam" id="PF00534"/>
    </source>
</evidence>
<sequence length="386" mass="44568">MKVLHIGMPSHFTEGMLYQENMLIAMNRKDGHDVTIITDVYHYEGSKLVKGPEEDRILDNGARLIRLEYDRVFNSDLWTEKIQKCRKLKKYLNEIQPDTILYHGVCGFEMMDVADYCKHHPECLFFMDSHEDYTNSAMTPLSKAFYKFIHGHFVHKALPQVDKILYLGVQMRDWLKDIYGIPDNKMEFMAIGGIIYSTEQQREARQNIINKYSLPQDAIIMAHSGKLSAGKRTAELLQAFSQVQDPRLALFVFGSIPEDMESTLRPLLESDNRIRFMGWKVNKEIEEFLAGVDLYCQPGGQSSTFETAMCCGCANMTYPHETYKDATYSDCNGENYFFVETVDDMVSVFKSITETPMLLEQTKAKSFAFAKLQFDYEVIARRIYTA</sequence>
<accession>A0A1H7H843</accession>
<dbReference type="Pfam" id="PF00534">
    <property type="entry name" value="Glycos_transf_1"/>
    <property type="match status" value="1"/>
</dbReference>
<feature type="domain" description="Glycosyl transferase family 1" evidence="2">
    <location>
        <begin position="205"/>
        <end position="327"/>
    </location>
</feature>
<dbReference type="GO" id="GO:0009103">
    <property type="term" value="P:lipopolysaccharide biosynthetic process"/>
    <property type="evidence" value="ECO:0007669"/>
    <property type="project" value="TreeGrafter"/>
</dbReference>